<dbReference type="WBParaSite" id="jg6577">
    <property type="protein sequence ID" value="jg6577"/>
    <property type="gene ID" value="jg6577"/>
</dbReference>
<reference evidence="3" key="1">
    <citation type="submission" date="2022-11" db="UniProtKB">
        <authorList>
            <consortium name="WormBaseParasite"/>
        </authorList>
    </citation>
    <scope>IDENTIFICATION</scope>
</reference>
<name>A0A915EI42_9BILA</name>
<accession>A0A915EI42</accession>
<keyword evidence="2" id="KW-1185">Reference proteome</keyword>
<feature type="compositionally biased region" description="Polar residues" evidence="1">
    <location>
        <begin position="114"/>
        <end position="135"/>
    </location>
</feature>
<protein>
    <submittedName>
        <fullName evidence="3">Uncharacterized protein</fullName>
    </submittedName>
</protein>
<organism evidence="2 3">
    <name type="scientific">Ditylenchus dipsaci</name>
    <dbReference type="NCBI Taxonomy" id="166011"/>
    <lineage>
        <taxon>Eukaryota</taxon>
        <taxon>Metazoa</taxon>
        <taxon>Ecdysozoa</taxon>
        <taxon>Nematoda</taxon>
        <taxon>Chromadorea</taxon>
        <taxon>Rhabditida</taxon>
        <taxon>Tylenchina</taxon>
        <taxon>Tylenchomorpha</taxon>
        <taxon>Sphaerularioidea</taxon>
        <taxon>Anguinidae</taxon>
        <taxon>Anguininae</taxon>
        <taxon>Ditylenchus</taxon>
    </lineage>
</organism>
<sequence length="178" mass="20194">MMDSLNHRNADYIQDISMEISSAFYPPPMIVLPCIPLPPLCRYKFDFKTEHEMIQKYREDQLRIKQIAEAKERAEAESGKEREELMTASEQTASDSPCSSCSTPPSAESSSSSQNTRPSDHGTAQTKASSQLEPSKSNKEIRKLQRFEEFEVASSVFDIVELRSLDDRKELEKLLNGL</sequence>
<evidence type="ECO:0000313" key="3">
    <source>
        <dbReference type="WBParaSite" id="jg6577"/>
    </source>
</evidence>
<feature type="compositionally biased region" description="Basic and acidic residues" evidence="1">
    <location>
        <begin position="71"/>
        <end position="85"/>
    </location>
</feature>
<dbReference type="Proteomes" id="UP000887574">
    <property type="component" value="Unplaced"/>
</dbReference>
<evidence type="ECO:0000256" key="1">
    <source>
        <dbReference type="SAM" id="MobiDB-lite"/>
    </source>
</evidence>
<feature type="region of interest" description="Disordered" evidence="1">
    <location>
        <begin position="71"/>
        <end position="140"/>
    </location>
</feature>
<dbReference type="AlphaFoldDB" id="A0A915EI42"/>
<evidence type="ECO:0000313" key="2">
    <source>
        <dbReference type="Proteomes" id="UP000887574"/>
    </source>
</evidence>
<proteinExistence type="predicted"/>
<feature type="compositionally biased region" description="Low complexity" evidence="1">
    <location>
        <begin position="92"/>
        <end position="113"/>
    </location>
</feature>